<reference evidence="2" key="1">
    <citation type="submission" date="2022-10" db="EMBL/GenBank/DDBJ databases">
        <title>The complete genomes of actinobacterial strains from the NBC collection.</title>
        <authorList>
            <person name="Joergensen T.S."/>
            <person name="Alvarez Arevalo M."/>
            <person name="Sterndorff E.B."/>
            <person name="Faurdal D."/>
            <person name="Vuksanovic O."/>
            <person name="Mourched A.-S."/>
            <person name="Charusanti P."/>
            <person name="Shaw S."/>
            <person name="Blin K."/>
            <person name="Weber T."/>
        </authorList>
    </citation>
    <scope>NUCLEOTIDE SEQUENCE</scope>
    <source>
        <strain evidence="2">NBC_00003</strain>
    </source>
</reference>
<dbReference type="Pfam" id="PF13560">
    <property type="entry name" value="HTH_31"/>
    <property type="match status" value="1"/>
</dbReference>
<sequence length="286" mass="32304">MAVRKEIDGSASVPEFYGKELRWQRERAGLTLEQLVEGSFYGVSYLSEIERGQRRMPPDLARHVDQVLKTDGFFERRCEDVRKARQGAHAAYFATVAELEKRALGIVQWSPALIPGLLQTSDYARLVVRTSHTRDQADEVEAKVAARLERARLFDDPRTPEYWAILHESLVRQPLLQAGQMADQLDHIIAMVQSGRVILQILPWNVNTRFLQTVTYTGLEFRDAPPLTYAEGPYHGVTIDDPALVGLYRKSYDRLRAAALPLEASLALLEEAAEEYRNGGHSSGLE</sequence>
<dbReference type="InterPro" id="IPR010982">
    <property type="entry name" value="Lambda_DNA-bd_dom_sf"/>
</dbReference>
<name>A0AAU2V679_9ACTN</name>
<dbReference type="SMART" id="SM00530">
    <property type="entry name" value="HTH_XRE"/>
    <property type="match status" value="1"/>
</dbReference>
<protein>
    <submittedName>
        <fullName evidence="2">Helix-turn-helix transcriptional regulator</fullName>
    </submittedName>
</protein>
<dbReference type="GO" id="GO:0003677">
    <property type="term" value="F:DNA binding"/>
    <property type="evidence" value="ECO:0007669"/>
    <property type="project" value="InterPro"/>
</dbReference>
<dbReference type="PROSITE" id="PS50943">
    <property type="entry name" value="HTH_CROC1"/>
    <property type="match status" value="1"/>
</dbReference>
<dbReference type="Pfam" id="PF19054">
    <property type="entry name" value="DUF5753"/>
    <property type="match status" value="1"/>
</dbReference>
<dbReference type="InterPro" id="IPR043917">
    <property type="entry name" value="DUF5753"/>
</dbReference>
<dbReference type="SUPFAM" id="SSF47413">
    <property type="entry name" value="lambda repressor-like DNA-binding domains"/>
    <property type="match status" value="1"/>
</dbReference>
<proteinExistence type="predicted"/>
<dbReference type="EMBL" id="CP108318">
    <property type="protein sequence ID" value="WTW62877.1"/>
    <property type="molecule type" value="Genomic_DNA"/>
</dbReference>
<gene>
    <name evidence="2" type="ORF">OG549_20725</name>
</gene>
<organism evidence="2">
    <name type="scientific">Streptomyces sp. NBC_00003</name>
    <dbReference type="NCBI Taxonomy" id="2903608"/>
    <lineage>
        <taxon>Bacteria</taxon>
        <taxon>Bacillati</taxon>
        <taxon>Actinomycetota</taxon>
        <taxon>Actinomycetes</taxon>
        <taxon>Kitasatosporales</taxon>
        <taxon>Streptomycetaceae</taxon>
        <taxon>Streptomyces</taxon>
    </lineage>
</organism>
<dbReference type="Gene3D" id="1.10.260.40">
    <property type="entry name" value="lambda repressor-like DNA-binding domains"/>
    <property type="match status" value="1"/>
</dbReference>
<evidence type="ECO:0000313" key="2">
    <source>
        <dbReference type="EMBL" id="WTW62877.1"/>
    </source>
</evidence>
<dbReference type="AlphaFoldDB" id="A0AAU2V679"/>
<dbReference type="CDD" id="cd00093">
    <property type="entry name" value="HTH_XRE"/>
    <property type="match status" value="1"/>
</dbReference>
<feature type="domain" description="HTH cro/C1-type" evidence="1">
    <location>
        <begin position="21"/>
        <end position="55"/>
    </location>
</feature>
<accession>A0AAU2V679</accession>
<evidence type="ECO:0000259" key="1">
    <source>
        <dbReference type="PROSITE" id="PS50943"/>
    </source>
</evidence>
<dbReference type="InterPro" id="IPR001387">
    <property type="entry name" value="Cro/C1-type_HTH"/>
</dbReference>